<keyword evidence="7" id="KW-1185">Reference proteome</keyword>
<dbReference type="InterPro" id="IPR036388">
    <property type="entry name" value="WH-like_DNA-bd_sf"/>
</dbReference>
<keyword evidence="4" id="KW-0804">Transcription</keyword>
<dbReference type="PRINTS" id="PR00039">
    <property type="entry name" value="HTHLYSR"/>
</dbReference>
<evidence type="ECO:0000313" key="6">
    <source>
        <dbReference type="EMBL" id="MBB3710978.1"/>
    </source>
</evidence>
<gene>
    <name evidence="6" type="ORF">FHS00_000531</name>
</gene>
<organism evidence="6 7">
    <name type="scientific">Limimaricola variabilis</name>
    <dbReference type="NCBI Taxonomy" id="1492771"/>
    <lineage>
        <taxon>Bacteria</taxon>
        <taxon>Pseudomonadati</taxon>
        <taxon>Pseudomonadota</taxon>
        <taxon>Alphaproteobacteria</taxon>
        <taxon>Rhodobacterales</taxon>
        <taxon>Paracoccaceae</taxon>
        <taxon>Limimaricola</taxon>
    </lineage>
</organism>
<comment type="caution">
    <text evidence="6">The sequence shown here is derived from an EMBL/GenBank/DDBJ whole genome shotgun (WGS) entry which is preliminary data.</text>
</comment>
<reference evidence="6 7" key="1">
    <citation type="submission" date="2020-08" db="EMBL/GenBank/DDBJ databases">
        <title>Genomic Encyclopedia of Type Strains, Phase III (KMG-III): the genomes of soil and plant-associated and newly described type strains.</title>
        <authorList>
            <person name="Whitman W."/>
        </authorList>
    </citation>
    <scope>NUCLEOTIDE SEQUENCE [LARGE SCALE GENOMIC DNA]</scope>
    <source>
        <strain evidence="6 7">CECT 8572</strain>
    </source>
</reference>
<accession>A0ABR6HKL6</accession>
<dbReference type="EMBL" id="JACIBX010000001">
    <property type="protein sequence ID" value="MBB3710978.1"/>
    <property type="molecule type" value="Genomic_DNA"/>
</dbReference>
<dbReference type="Gene3D" id="1.10.10.10">
    <property type="entry name" value="Winged helix-like DNA-binding domain superfamily/Winged helix DNA-binding domain"/>
    <property type="match status" value="1"/>
</dbReference>
<dbReference type="SUPFAM" id="SSF46785">
    <property type="entry name" value="Winged helix' DNA-binding domain"/>
    <property type="match status" value="1"/>
</dbReference>
<protein>
    <submittedName>
        <fullName evidence="6">DNA-binding transcriptional LysR family regulator</fullName>
    </submittedName>
</protein>
<dbReference type="InterPro" id="IPR000847">
    <property type="entry name" value="LysR_HTH_N"/>
</dbReference>
<keyword evidence="3 6" id="KW-0238">DNA-binding</keyword>
<feature type="domain" description="HTH lysR-type" evidence="5">
    <location>
        <begin position="1"/>
        <end position="59"/>
    </location>
</feature>
<dbReference type="PANTHER" id="PTHR30126">
    <property type="entry name" value="HTH-TYPE TRANSCRIPTIONAL REGULATOR"/>
    <property type="match status" value="1"/>
</dbReference>
<dbReference type="InterPro" id="IPR005119">
    <property type="entry name" value="LysR_subst-bd"/>
</dbReference>
<comment type="similarity">
    <text evidence="1">Belongs to the LysR transcriptional regulatory family.</text>
</comment>
<dbReference type="PROSITE" id="PS50931">
    <property type="entry name" value="HTH_LYSR"/>
    <property type="match status" value="1"/>
</dbReference>
<dbReference type="Gene3D" id="3.40.190.10">
    <property type="entry name" value="Periplasmic binding protein-like II"/>
    <property type="match status" value="2"/>
</dbReference>
<evidence type="ECO:0000256" key="1">
    <source>
        <dbReference type="ARBA" id="ARBA00009437"/>
    </source>
</evidence>
<dbReference type="GO" id="GO:0003677">
    <property type="term" value="F:DNA binding"/>
    <property type="evidence" value="ECO:0007669"/>
    <property type="project" value="UniProtKB-KW"/>
</dbReference>
<dbReference type="RefSeq" id="WP_183469588.1">
    <property type="nucleotide sequence ID" value="NZ_JACIBX010000001.1"/>
</dbReference>
<dbReference type="PANTHER" id="PTHR30126:SF99">
    <property type="entry name" value="TRANSCRIPTIONAL REGULATOR LYSR FAMILY"/>
    <property type="match status" value="1"/>
</dbReference>
<dbReference type="InterPro" id="IPR036390">
    <property type="entry name" value="WH_DNA-bd_sf"/>
</dbReference>
<keyword evidence="2" id="KW-0805">Transcription regulation</keyword>
<dbReference type="Pfam" id="PF03466">
    <property type="entry name" value="LysR_substrate"/>
    <property type="match status" value="1"/>
</dbReference>
<dbReference type="Proteomes" id="UP000576152">
    <property type="component" value="Unassembled WGS sequence"/>
</dbReference>
<proteinExistence type="inferred from homology"/>
<evidence type="ECO:0000313" key="7">
    <source>
        <dbReference type="Proteomes" id="UP000576152"/>
    </source>
</evidence>
<evidence type="ECO:0000259" key="5">
    <source>
        <dbReference type="PROSITE" id="PS50931"/>
    </source>
</evidence>
<dbReference type="SUPFAM" id="SSF53850">
    <property type="entry name" value="Periplasmic binding protein-like II"/>
    <property type="match status" value="1"/>
</dbReference>
<name>A0ABR6HKL6_9RHOB</name>
<evidence type="ECO:0000256" key="4">
    <source>
        <dbReference type="ARBA" id="ARBA00023163"/>
    </source>
</evidence>
<sequence length="296" mass="32735">MLNALWLESFATLVETGHFTRAAERLNMTQPGVSQHLRKLETQVGRPLLSRQGKGFTLTPAGEAVLALARNRRDEERQLREAIRSDDPEAGEVSVACSGSFAMALQPAFWPVLREAPRLRLRLEAVPQRGVIDGVAEARFDLGIVDHAPSDPRLATERIGREALCLLLPAGMEDTRFAALEALGFIAHPDGWLYAEELFALNFPGEFRGAEHLAVRAFVNQIGQIPAPVADGVGYTVLPRSGFEAFADRDRLKVAELAHPRHRDLYLLQRRGREMPARAVRIAELVKKVAARLAES</sequence>
<dbReference type="Pfam" id="PF00126">
    <property type="entry name" value="HTH_1"/>
    <property type="match status" value="1"/>
</dbReference>
<evidence type="ECO:0000256" key="3">
    <source>
        <dbReference type="ARBA" id="ARBA00023125"/>
    </source>
</evidence>
<evidence type="ECO:0000256" key="2">
    <source>
        <dbReference type="ARBA" id="ARBA00023015"/>
    </source>
</evidence>